<evidence type="ECO:0000256" key="2">
    <source>
        <dbReference type="ARBA" id="ARBA00022741"/>
    </source>
</evidence>
<dbReference type="Pfam" id="PF00012">
    <property type="entry name" value="HSP70"/>
    <property type="match status" value="1"/>
</dbReference>
<proteinExistence type="inferred from homology"/>
<dbReference type="InterPro" id="IPR018181">
    <property type="entry name" value="Heat_shock_70_CS"/>
</dbReference>
<organism evidence="4 5">
    <name type="scientific">Lentisphaera araneosa HTCC2155</name>
    <dbReference type="NCBI Taxonomy" id="313628"/>
    <lineage>
        <taxon>Bacteria</taxon>
        <taxon>Pseudomonadati</taxon>
        <taxon>Lentisphaerota</taxon>
        <taxon>Lentisphaeria</taxon>
        <taxon>Lentisphaerales</taxon>
        <taxon>Lentisphaeraceae</taxon>
        <taxon>Lentisphaera</taxon>
    </lineage>
</organism>
<dbReference type="PANTHER" id="PTHR19375">
    <property type="entry name" value="HEAT SHOCK PROTEIN 70KDA"/>
    <property type="match status" value="1"/>
</dbReference>
<dbReference type="CDD" id="cd10170">
    <property type="entry name" value="ASKHA_NBD_HSP70"/>
    <property type="match status" value="1"/>
</dbReference>
<dbReference type="InterPro" id="IPR043129">
    <property type="entry name" value="ATPase_NBD"/>
</dbReference>
<reference evidence="4 5" key="1">
    <citation type="journal article" date="2010" name="J. Bacteriol.">
        <title>Genome sequence of Lentisphaera araneosa HTCC2155T, the type species of the order Lentisphaerales in the phylum Lentisphaerae.</title>
        <authorList>
            <person name="Thrash J.C."/>
            <person name="Cho J.C."/>
            <person name="Vergin K.L."/>
            <person name="Morris R.M."/>
            <person name="Giovannoni S.J."/>
        </authorList>
    </citation>
    <scope>NUCLEOTIDE SEQUENCE [LARGE SCALE GENOMIC DNA]</scope>
    <source>
        <strain evidence="4 5">HTCC2155</strain>
    </source>
</reference>
<dbReference type="SUPFAM" id="SSF53067">
    <property type="entry name" value="Actin-like ATPase domain"/>
    <property type="match status" value="2"/>
</dbReference>
<keyword evidence="2" id="KW-0547">Nucleotide-binding</keyword>
<dbReference type="GO" id="GO:0005524">
    <property type="term" value="F:ATP binding"/>
    <property type="evidence" value="ECO:0007669"/>
    <property type="project" value="UniProtKB-KW"/>
</dbReference>
<accession>A6DQF5</accession>
<sequence length="898" mass="101935">MTNRFIVGIDLGTTNCALSYVDLETSTEPQLFEIEQVIAYGEKHQQYNLPSFLYRCEENEQKQLALAWDKTPKYVSGEYARRFGGAKADRFIHSAKSWLVHKAVDREQAILPWGIEEDEKISPLAASAFYLKHLREAWNHQFGKVKDKEGSPCFLEDQELVITVPASFDEVARELSLKAAFEAGFKKVTLLEEPLAAFYSWLQVNQNWQEILKKGERVLIIDIGGGTSDFSMIEVSDDESLRRNTVGPHLLLGGDNIDRTIAFEAQRRAKKKFNQREMSSLIQEARRAKEKVLGDEQVEDINLSVHSGGSSLLKGMSLIKFKRSEILDIIHSGFFPQIAIDAEEPDRKVGLRTLDLPYERDPAITSHLLSFLRKDAQVSGYDSIKFPEHILFNGGTMIPLSFRERILKQLEAWSGQEINTLNSKGLDIAVAHGASAYGLSKSGLGTQVKGGIARSYFLQIASEEGDKFICIMPRDTEEHSIQSCDKVFTLKTNSIVSFPLYSSETRLQDQAGDILASDAEDISVLSPLSTSISYGKKIQDIRVKIKASVNESNSLEVWLEAIDTDHKWQLRFDLRQLHEQEVSEEVQETITVDEELLTKASQSITEAFTESDSKLLKSLMNKLEADLELPRKQWSLVLCRRLADLLLDLDSSELRKKASTEARYYNILGFMMRPGFGDSHDQFRVNKLWPFWFKGVQNKNDLQSQCEWWTLWRRCTGALSRGRQEQMAHKLATELNSKKNANAQLNREIKRCLGALELSPIKFRRKILGEFNERATRLDDVELWMIARMAARRPIYAPLDLVLPAKSITSLTTLIMQTNPKKLTNMHYLCLSRVMSLTGNPSLDIAEKNREAAIQFLKKNQAPKHFAQAIQEVVEEKVEDQSIVLGDSIPIGLKLHQD</sequence>
<dbReference type="InterPro" id="IPR021030">
    <property type="entry name" value="DUF3731"/>
</dbReference>
<name>A6DQF5_9BACT</name>
<dbReference type="AlphaFoldDB" id="A6DQF5"/>
<dbReference type="Proteomes" id="UP000004947">
    <property type="component" value="Unassembled WGS sequence"/>
</dbReference>
<dbReference type="STRING" id="313628.LNTAR_16703"/>
<dbReference type="Pfam" id="PF12531">
    <property type="entry name" value="DUF3731"/>
    <property type="match status" value="1"/>
</dbReference>
<comment type="caution">
    <text evidence="4">The sequence shown here is derived from an EMBL/GenBank/DDBJ whole genome shotgun (WGS) entry which is preliminary data.</text>
</comment>
<evidence type="ECO:0000256" key="3">
    <source>
        <dbReference type="ARBA" id="ARBA00022840"/>
    </source>
</evidence>
<dbReference type="PROSITE" id="PS00297">
    <property type="entry name" value="HSP70_1"/>
    <property type="match status" value="1"/>
</dbReference>
<keyword evidence="3" id="KW-0067">ATP-binding</keyword>
<dbReference type="OrthoDB" id="580874at2"/>
<dbReference type="GO" id="GO:0140662">
    <property type="term" value="F:ATP-dependent protein folding chaperone"/>
    <property type="evidence" value="ECO:0007669"/>
    <property type="project" value="InterPro"/>
</dbReference>
<keyword evidence="4" id="KW-0346">Stress response</keyword>
<gene>
    <name evidence="4" type="ORF">LNTAR_16703</name>
</gene>
<evidence type="ECO:0000313" key="4">
    <source>
        <dbReference type="EMBL" id="EDM26206.1"/>
    </source>
</evidence>
<dbReference type="InterPro" id="IPR013126">
    <property type="entry name" value="Hsp_70_fam"/>
</dbReference>
<evidence type="ECO:0000256" key="1">
    <source>
        <dbReference type="ARBA" id="ARBA00007381"/>
    </source>
</evidence>
<dbReference type="RefSeq" id="WP_007280082.1">
    <property type="nucleotide sequence ID" value="NZ_ABCK01000019.1"/>
</dbReference>
<dbReference type="eggNOG" id="COG0443">
    <property type="taxonomic scope" value="Bacteria"/>
</dbReference>
<dbReference type="PRINTS" id="PR00301">
    <property type="entry name" value="HEATSHOCK70"/>
</dbReference>
<dbReference type="EMBL" id="ABCK01000019">
    <property type="protein sequence ID" value="EDM26206.1"/>
    <property type="molecule type" value="Genomic_DNA"/>
</dbReference>
<comment type="similarity">
    <text evidence="1">Belongs to the heat shock protein 70 family.</text>
</comment>
<evidence type="ECO:0000313" key="5">
    <source>
        <dbReference type="Proteomes" id="UP000004947"/>
    </source>
</evidence>
<keyword evidence="5" id="KW-1185">Reference proteome</keyword>
<protein>
    <submittedName>
        <fullName evidence="4">Putative heat shock protein 70, dnaK</fullName>
    </submittedName>
</protein>
<dbReference type="Gene3D" id="3.30.420.40">
    <property type="match status" value="2"/>
</dbReference>
<dbReference type="PROSITE" id="PS00329">
    <property type="entry name" value="HSP70_2"/>
    <property type="match status" value="1"/>
</dbReference>